<feature type="domain" description="CN hydrolase" evidence="1">
    <location>
        <begin position="6"/>
        <end position="240"/>
    </location>
</feature>
<dbReference type="EMBL" id="CYHG01000008">
    <property type="protein sequence ID" value="CUB04742.1"/>
    <property type="molecule type" value="Genomic_DNA"/>
</dbReference>
<accession>A0A0K6IN66</accession>
<dbReference type="GO" id="GO:0106008">
    <property type="term" value="F:2-oxoglutaramate amidase activity"/>
    <property type="evidence" value="ECO:0007669"/>
    <property type="project" value="TreeGrafter"/>
</dbReference>
<dbReference type="PROSITE" id="PS50263">
    <property type="entry name" value="CN_HYDROLASE"/>
    <property type="match status" value="1"/>
</dbReference>
<dbReference type="SUPFAM" id="SSF56317">
    <property type="entry name" value="Carbon-nitrogen hydrolase"/>
    <property type="match status" value="1"/>
</dbReference>
<dbReference type="PANTHER" id="PTHR47799:SF1">
    <property type="entry name" value="OMEGA-AMIDASE YAFV"/>
    <property type="match status" value="1"/>
</dbReference>
<name>A0A0K6IN66_9GAMM</name>
<organism evidence="2 3">
    <name type="scientific">Marinomonas fungiae</name>
    <dbReference type="NCBI Taxonomy" id="1137284"/>
    <lineage>
        <taxon>Bacteria</taxon>
        <taxon>Pseudomonadati</taxon>
        <taxon>Pseudomonadota</taxon>
        <taxon>Gammaproteobacteria</taxon>
        <taxon>Oceanospirillales</taxon>
        <taxon>Oceanospirillaceae</taxon>
        <taxon>Marinomonas</taxon>
    </lineage>
</organism>
<sequence>MNNEKITFSLVQYPSVKGDIQKNLINHLENIKLSADYGADVVIFPELSLTGYELEIASQLAIDDTSSIISELSQAAIDNHVVIVSGAPLISGSDKPYIGAFISYPSGKTDFYRKQYLHAGEDNFVSAGSENYCFEIKGKKLFLGICADFTCSQHWLDANSAQADIYLSSVLISQNGFEHDSKILKQKAIEHNLNIVMTNYIGETGGWFSNGNSRVWDSNGNVCISANDADPCLVLCTISNDNISGRIINITKNFTR</sequence>
<dbReference type="Pfam" id="PF00795">
    <property type="entry name" value="CN_hydrolase"/>
    <property type="match status" value="1"/>
</dbReference>
<dbReference type="OrthoDB" id="9760188at2"/>
<evidence type="ECO:0000313" key="2">
    <source>
        <dbReference type="EMBL" id="CUB04742.1"/>
    </source>
</evidence>
<gene>
    <name evidence="2" type="ORF">Ga0061065_10840</name>
</gene>
<evidence type="ECO:0000259" key="1">
    <source>
        <dbReference type="PROSITE" id="PS50263"/>
    </source>
</evidence>
<reference evidence="3" key="1">
    <citation type="submission" date="2015-08" db="EMBL/GenBank/DDBJ databases">
        <authorList>
            <person name="Varghese N."/>
        </authorList>
    </citation>
    <scope>NUCLEOTIDE SEQUENCE [LARGE SCALE GENOMIC DNA]</scope>
    <source>
        <strain evidence="3">JCM 18476</strain>
    </source>
</reference>
<dbReference type="CDD" id="cd07197">
    <property type="entry name" value="nitrilase"/>
    <property type="match status" value="1"/>
</dbReference>
<keyword evidence="3" id="KW-1185">Reference proteome</keyword>
<dbReference type="STRING" id="1137284.GCA_001418205_02562"/>
<dbReference type="InterPro" id="IPR052737">
    <property type="entry name" value="Omega-amidase_YafV"/>
</dbReference>
<dbReference type="AlphaFoldDB" id="A0A0K6IN66"/>
<protein>
    <submittedName>
        <fullName evidence="2">Predicted amidohydrolase</fullName>
    </submittedName>
</protein>
<dbReference type="GO" id="GO:0050152">
    <property type="term" value="F:omega-amidase activity"/>
    <property type="evidence" value="ECO:0007669"/>
    <property type="project" value="TreeGrafter"/>
</dbReference>
<dbReference type="RefSeq" id="WP_055463627.1">
    <property type="nucleotide sequence ID" value="NZ_CYHG01000008.1"/>
</dbReference>
<dbReference type="InterPro" id="IPR036526">
    <property type="entry name" value="C-N_Hydrolase_sf"/>
</dbReference>
<dbReference type="Gene3D" id="3.60.110.10">
    <property type="entry name" value="Carbon-nitrogen hydrolase"/>
    <property type="match status" value="1"/>
</dbReference>
<dbReference type="Proteomes" id="UP000182769">
    <property type="component" value="Unassembled WGS sequence"/>
</dbReference>
<dbReference type="PANTHER" id="PTHR47799">
    <property type="entry name" value="OMEGA-AMIDASE YAFV"/>
    <property type="match status" value="1"/>
</dbReference>
<proteinExistence type="predicted"/>
<dbReference type="InterPro" id="IPR003010">
    <property type="entry name" value="C-N_Hydrolase"/>
</dbReference>
<keyword evidence="2" id="KW-0378">Hydrolase</keyword>
<evidence type="ECO:0000313" key="3">
    <source>
        <dbReference type="Proteomes" id="UP000182769"/>
    </source>
</evidence>